<dbReference type="PANTHER" id="PTHR30151">
    <property type="entry name" value="ALKANE SULFONATE ABC TRANSPORTER-RELATED, MEMBRANE SUBUNIT"/>
    <property type="match status" value="1"/>
</dbReference>
<dbReference type="CDD" id="cd06261">
    <property type="entry name" value="TM_PBP2"/>
    <property type="match status" value="1"/>
</dbReference>
<feature type="region of interest" description="Disordered" evidence="8">
    <location>
        <begin position="1"/>
        <end position="21"/>
    </location>
</feature>
<evidence type="ECO:0000256" key="5">
    <source>
        <dbReference type="ARBA" id="ARBA00022989"/>
    </source>
</evidence>
<dbReference type="InterPro" id="IPR035906">
    <property type="entry name" value="MetI-like_sf"/>
</dbReference>
<sequence>MTAPAQAPAVAPVKTPPTKRPSALRTLAGQLSRLWLAVLLVAVWEITCRAIGDAYFPPPSEIVRAMYELWFSGPADRLFLTTDAIDDFRPSLTHVFGGWLIAAVVGVALGLVIGRFRALGDFLDPVLQFGRSIPPPTLIPFFIVVLDLGAQMQVTTIVFGVVWPVLLNTIDGVRTVDTLQLETAKVFGITGLSRLRRIVLPAAAPKIFAGLRVSLGFALILMVISELIGSTSGIGARLISAQRSFDMAEMWAGIMLLGILGCLINGAFVLVERRLLAWHGGARRLDDT</sequence>
<evidence type="ECO:0000256" key="8">
    <source>
        <dbReference type="SAM" id="MobiDB-lite"/>
    </source>
</evidence>
<comment type="similarity">
    <text evidence="7">Belongs to the binding-protein-dependent transport system permease family.</text>
</comment>
<dbReference type="RefSeq" id="WP_111871268.1">
    <property type="nucleotide sequence ID" value="NZ_QLYX01000017.1"/>
</dbReference>
<comment type="subcellular location">
    <subcellularLocation>
        <location evidence="1 7">Cell membrane</location>
        <topology evidence="1 7">Multi-pass membrane protein</topology>
    </subcellularLocation>
</comment>
<feature type="compositionally biased region" description="Low complexity" evidence="8">
    <location>
        <begin position="1"/>
        <end position="13"/>
    </location>
</feature>
<dbReference type="AlphaFoldDB" id="A0A365GXY2"/>
<dbReference type="InterPro" id="IPR000515">
    <property type="entry name" value="MetI-like"/>
</dbReference>
<comment type="caution">
    <text evidence="10">The sequence shown here is derived from an EMBL/GenBank/DDBJ whole genome shotgun (WGS) entry which is preliminary data.</text>
</comment>
<name>A0A365GXY2_9ACTN</name>
<dbReference type="Proteomes" id="UP000251891">
    <property type="component" value="Unassembled WGS sequence"/>
</dbReference>
<feature type="domain" description="ABC transmembrane type-1" evidence="9">
    <location>
        <begin position="88"/>
        <end position="272"/>
    </location>
</feature>
<evidence type="ECO:0000256" key="1">
    <source>
        <dbReference type="ARBA" id="ARBA00004651"/>
    </source>
</evidence>
<evidence type="ECO:0000313" key="10">
    <source>
        <dbReference type="EMBL" id="RAY11690.1"/>
    </source>
</evidence>
<keyword evidence="11" id="KW-1185">Reference proteome</keyword>
<proteinExistence type="inferred from homology"/>
<keyword evidence="2 7" id="KW-0813">Transport</keyword>
<keyword evidence="6 7" id="KW-0472">Membrane</keyword>
<evidence type="ECO:0000259" key="9">
    <source>
        <dbReference type="PROSITE" id="PS50928"/>
    </source>
</evidence>
<dbReference type="PANTHER" id="PTHR30151:SF0">
    <property type="entry name" value="ABC TRANSPORTER PERMEASE PROTEIN MJ0413-RELATED"/>
    <property type="match status" value="1"/>
</dbReference>
<dbReference type="OrthoDB" id="3173654at2"/>
<dbReference type="Gene3D" id="1.10.3720.10">
    <property type="entry name" value="MetI-like"/>
    <property type="match status" value="1"/>
</dbReference>
<reference evidence="10 11" key="1">
    <citation type="submission" date="2018-06" db="EMBL/GenBank/DDBJ databases">
        <title>Actinomadura craniellae sp. nov. isolated from marine sponge Craniella sp.</title>
        <authorList>
            <person name="Li L."/>
            <person name="Xu Q.H."/>
            <person name="Lin H.W."/>
            <person name="Lu Y.H."/>
        </authorList>
    </citation>
    <scope>NUCLEOTIDE SEQUENCE [LARGE SCALE GENOMIC DNA]</scope>
    <source>
        <strain evidence="10 11">LHW63021</strain>
    </source>
</reference>
<dbReference type="EMBL" id="QLYX01000017">
    <property type="protein sequence ID" value="RAY11690.1"/>
    <property type="molecule type" value="Genomic_DNA"/>
</dbReference>
<dbReference type="GO" id="GO:0005886">
    <property type="term" value="C:plasma membrane"/>
    <property type="evidence" value="ECO:0007669"/>
    <property type="project" value="UniProtKB-SubCell"/>
</dbReference>
<evidence type="ECO:0000313" key="11">
    <source>
        <dbReference type="Proteomes" id="UP000251891"/>
    </source>
</evidence>
<keyword evidence="4 7" id="KW-0812">Transmembrane</keyword>
<dbReference type="Pfam" id="PF00528">
    <property type="entry name" value="BPD_transp_1"/>
    <property type="match status" value="1"/>
</dbReference>
<dbReference type="PROSITE" id="PS50928">
    <property type="entry name" value="ABC_TM1"/>
    <property type="match status" value="1"/>
</dbReference>
<feature type="transmembrane region" description="Helical" evidence="7">
    <location>
        <begin position="96"/>
        <end position="116"/>
    </location>
</feature>
<evidence type="ECO:0000256" key="7">
    <source>
        <dbReference type="RuleBase" id="RU363032"/>
    </source>
</evidence>
<keyword evidence="5 7" id="KW-1133">Transmembrane helix</keyword>
<evidence type="ECO:0000256" key="3">
    <source>
        <dbReference type="ARBA" id="ARBA00022475"/>
    </source>
</evidence>
<feature type="transmembrane region" description="Helical" evidence="7">
    <location>
        <begin position="250"/>
        <end position="271"/>
    </location>
</feature>
<dbReference type="SUPFAM" id="SSF161098">
    <property type="entry name" value="MetI-like"/>
    <property type="match status" value="1"/>
</dbReference>
<protein>
    <submittedName>
        <fullName evidence="10">ABC transporter permease</fullName>
    </submittedName>
</protein>
<organism evidence="10 11">
    <name type="scientific">Actinomadura craniellae</name>
    <dbReference type="NCBI Taxonomy" id="2231787"/>
    <lineage>
        <taxon>Bacteria</taxon>
        <taxon>Bacillati</taxon>
        <taxon>Actinomycetota</taxon>
        <taxon>Actinomycetes</taxon>
        <taxon>Streptosporangiales</taxon>
        <taxon>Thermomonosporaceae</taxon>
        <taxon>Actinomadura</taxon>
    </lineage>
</organism>
<evidence type="ECO:0000256" key="2">
    <source>
        <dbReference type="ARBA" id="ARBA00022448"/>
    </source>
</evidence>
<dbReference type="GO" id="GO:0055085">
    <property type="term" value="P:transmembrane transport"/>
    <property type="evidence" value="ECO:0007669"/>
    <property type="project" value="InterPro"/>
</dbReference>
<evidence type="ECO:0000256" key="4">
    <source>
        <dbReference type="ARBA" id="ARBA00022692"/>
    </source>
</evidence>
<gene>
    <name evidence="10" type="ORF">DPM19_29140</name>
</gene>
<keyword evidence="3" id="KW-1003">Cell membrane</keyword>
<accession>A0A365GXY2</accession>
<feature type="transmembrane region" description="Helical" evidence="7">
    <location>
        <begin position="137"/>
        <end position="163"/>
    </location>
</feature>
<evidence type="ECO:0000256" key="6">
    <source>
        <dbReference type="ARBA" id="ARBA00023136"/>
    </source>
</evidence>
<feature type="transmembrane region" description="Helical" evidence="7">
    <location>
        <begin position="207"/>
        <end position="229"/>
    </location>
</feature>